<keyword evidence="3 7" id="KW-0812">Transmembrane</keyword>
<dbReference type="Pfam" id="PF02687">
    <property type="entry name" value="FtsX"/>
    <property type="match status" value="2"/>
</dbReference>
<feature type="transmembrane region" description="Helical" evidence="7">
    <location>
        <begin position="814"/>
        <end position="841"/>
    </location>
</feature>
<feature type="transmembrane region" description="Helical" evidence="7">
    <location>
        <begin position="338"/>
        <end position="360"/>
    </location>
</feature>
<feature type="transmembrane region" description="Helical" evidence="7">
    <location>
        <begin position="761"/>
        <end position="782"/>
    </location>
</feature>
<keyword evidence="10" id="KW-1185">Reference proteome</keyword>
<proteinExistence type="inferred from homology"/>
<feature type="transmembrane region" description="Helical" evidence="7">
    <location>
        <begin position="21"/>
        <end position="42"/>
    </location>
</feature>
<evidence type="ECO:0000256" key="6">
    <source>
        <dbReference type="ARBA" id="ARBA00038076"/>
    </source>
</evidence>
<gene>
    <name evidence="9" type="ORF">BSK56_26205</name>
</gene>
<evidence type="ECO:0000256" key="5">
    <source>
        <dbReference type="ARBA" id="ARBA00023136"/>
    </source>
</evidence>
<keyword evidence="5 7" id="KW-0472">Membrane</keyword>
<feature type="transmembrane region" description="Helical" evidence="7">
    <location>
        <begin position="853"/>
        <end position="872"/>
    </location>
</feature>
<evidence type="ECO:0000256" key="2">
    <source>
        <dbReference type="ARBA" id="ARBA00022475"/>
    </source>
</evidence>
<dbReference type="EMBL" id="MPTB01000042">
    <property type="protein sequence ID" value="OMD41970.1"/>
    <property type="molecule type" value="Genomic_DNA"/>
</dbReference>
<evidence type="ECO:0000256" key="4">
    <source>
        <dbReference type="ARBA" id="ARBA00022989"/>
    </source>
</evidence>
<keyword evidence="4 7" id="KW-1133">Transmembrane helix</keyword>
<feature type="transmembrane region" description="Helical" evidence="7">
    <location>
        <begin position="460"/>
        <end position="482"/>
    </location>
</feature>
<evidence type="ECO:0000313" key="9">
    <source>
        <dbReference type="EMBL" id="OMD41970.1"/>
    </source>
</evidence>
<dbReference type="Proteomes" id="UP000187412">
    <property type="component" value="Unassembled WGS sequence"/>
</dbReference>
<feature type="transmembrane region" description="Helical" evidence="7">
    <location>
        <begin position="380"/>
        <end position="401"/>
    </location>
</feature>
<evidence type="ECO:0000256" key="1">
    <source>
        <dbReference type="ARBA" id="ARBA00004651"/>
    </source>
</evidence>
<dbReference type="PANTHER" id="PTHR30572:SF4">
    <property type="entry name" value="ABC TRANSPORTER PERMEASE YTRF"/>
    <property type="match status" value="1"/>
</dbReference>
<evidence type="ECO:0000259" key="8">
    <source>
        <dbReference type="Pfam" id="PF02687"/>
    </source>
</evidence>
<protein>
    <recommendedName>
        <fullName evidence="8">ABC3 transporter permease C-terminal domain-containing protein</fullName>
    </recommendedName>
</protein>
<evidence type="ECO:0000256" key="7">
    <source>
        <dbReference type="SAM" id="Phobius"/>
    </source>
</evidence>
<evidence type="ECO:0000313" key="10">
    <source>
        <dbReference type="Proteomes" id="UP000187412"/>
    </source>
</evidence>
<reference evidence="9 10" key="1">
    <citation type="submission" date="2016-10" db="EMBL/GenBank/DDBJ databases">
        <title>Paenibacillus species isolates.</title>
        <authorList>
            <person name="Beno S.M."/>
        </authorList>
    </citation>
    <scope>NUCLEOTIDE SEQUENCE [LARGE SCALE GENOMIC DNA]</scope>
    <source>
        <strain evidence="9 10">FSL H7-0744</strain>
    </source>
</reference>
<organism evidence="9 10">
    <name type="scientific">Paenibacillus borealis</name>
    <dbReference type="NCBI Taxonomy" id="160799"/>
    <lineage>
        <taxon>Bacteria</taxon>
        <taxon>Bacillati</taxon>
        <taxon>Bacillota</taxon>
        <taxon>Bacilli</taxon>
        <taxon>Bacillales</taxon>
        <taxon>Paenibacillaceae</taxon>
        <taxon>Paenibacillus</taxon>
    </lineage>
</organism>
<feature type="domain" description="ABC3 transporter permease C-terminal" evidence="8">
    <location>
        <begin position="766"/>
        <end position="883"/>
    </location>
</feature>
<keyword evidence="2" id="KW-1003">Cell membrane</keyword>
<dbReference type="PANTHER" id="PTHR30572">
    <property type="entry name" value="MEMBRANE COMPONENT OF TRANSPORTER-RELATED"/>
    <property type="match status" value="1"/>
</dbReference>
<comment type="caution">
    <text evidence="9">The sequence shown here is derived from an EMBL/GenBank/DDBJ whole genome shotgun (WGS) entry which is preliminary data.</text>
</comment>
<dbReference type="RefSeq" id="WP_076113438.1">
    <property type="nucleotide sequence ID" value="NZ_MPTB01000042.1"/>
</dbReference>
<feature type="domain" description="ABC3 transporter permease C-terminal" evidence="8">
    <location>
        <begin position="291"/>
        <end position="410"/>
    </location>
</feature>
<name>A0ABX3H049_PAEBO</name>
<accession>A0ABX3H049</accession>
<dbReference type="InterPro" id="IPR050250">
    <property type="entry name" value="Macrolide_Exporter_MacB"/>
</dbReference>
<comment type="subcellular location">
    <subcellularLocation>
        <location evidence="1">Cell membrane</location>
        <topology evidence="1">Multi-pass membrane protein</topology>
    </subcellularLocation>
</comment>
<dbReference type="InterPro" id="IPR003838">
    <property type="entry name" value="ABC3_permease_C"/>
</dbReference>
<evidence type="ECO:0000256" key="3">
    <source>
        <dbReference type="ARBA" id="ARBA00022692"/>
    </source>
</evidence>
<comment type="similarity">
    <text evidence="6">Belongs to the ABC-4 integral membrane protein family.</text>
</comment>
<sequence>MNTIIGDYVRSHLKANKRSTMFIFTAILIAATLLCASGFLLYSQWLNEVDTTVKDRGNWHARLGQPVPAEQLKYIQLHPQVDEIYLESQHQSLQLEGTKRPYLNLVQLSDAAWENSPRTGRLLEGRIPKNKGEIIVSKLFFAENPQYQIGDSLQLPIGQRMLDGRPVADYAPRLQGETFQPAGEQAFIITGTINESSVSSYPCYSAYGFADMQTASPKELFNVSLRLRNISDAYETAPQLAGNIGQKPNASGSYAITYNTPLLALYGLKGPGVHGGIALTSGYVLSALLTMGLVMLLFTILIYNAFTVTTASQIRQLGILKSVGATPKQIRRIVLYEALGLAWIAIPLGLLLGYAGMAVIIKAIDALLADSANNHLRIAFSWPIVGIAGAASFATVLLSAWTPARKLAKLLPIEAIRNVPATRKAGKTREYRWIHNRLSPEGGLAFSAFAANKKAYRTTIISLTLFITLLVGFQSFAVIWIADQKLALAQKQYTFELSMTTVEQPDPAMMKLLSGLSGVQQQVVYREAEHSLKWDKQRIHPAFAAAGGFQDSYYLGDSGGSFPTDLLQEEGQPRIFLELKGLDSASFAAYCAQIGVDAALFADQAQSKAIVVNRTSGNIPSFIEKYNIPETEYLQLAAGDSITIEEDHFSDQPHTGGQYKLAIGAVTSQYPTLDQHYYPLDLVVIVPMDTYEGIVQKLSMERSLDYQSITYKMNIPREQLAVARQQASEILNQYLPPEDWSITTLFSREESNRNAICSIELLVGGFAILLGCIGITGAFSTVSGNLSARRREFAILRSMGLSPRGMKRMLRLEGLYFGLLPSLLSIPILTGVCSIMLHYAIAATWKDFLAGIPWLQLAGCFILAAGSVGLAYQITGARIRQENVIDAIKDENL</sequence>
<feature type="transmembrane region" description="Helical" evidence="7">
    <location>
        <begin position="283"/>
        <end position="306"/>
    </location>
</feature>